<feature type="domain" description="Solute-binding protein family 5" evidence="2">
    <location>
        <begin position="122"/>
        <end position="195"/>
    </location>
</feature>
<dbReference type="PANTHER" id="PTHR30290:SF65">
    <property type="entry name" value="MONOACYL PHOSPHATIDYLINOSITOL TETRAMANNOSIDE-BINDING PROTEIN LPQW-RELATED"/>
    <property type="match status" value="1"/>
</dbReference>
<name>A0A916TKS3_9ACTN</name>
<evidence type="ECO:0000313" key="4">
    <source>
        <dbReference type="Proteomes" id="UP000621454"/>
    </source>
</evidence>
<dbReference type="Proteomes" id="UP000621454">
    <property type="component" value="Unassembled WGS sequence"/>
</dbReference>
<feature type="chain" id="PRO_5039213635" description="Solute-binding protein family 5 domain-containing protein" evidence="1">
    <location>
        <begin position="29"/>
        <end position="200"/>
    </location>
</feature>
<accession>A0A916TKS3</accession>
<dbReference type="PANTHER" id="PTHR30290">
    <property type="entry name" value="PERIPLASMIC BINDING COMPONENT OF ABC TRANSPORTER"/>
    <property type="match status" value="1"/>
</dbReference>
<comment type="caution">
    <text evidence="3">The sequence shown here is derived from an EMBL/GenBank/DDBJ whole genome shotgun (WGS) entry which is preliminary data.</text>
</comment>
<dbReference type="RefSeq" id="WP_188588969.1">
    <property type="nucleotide sequence ID" value="NZ_BMGC01000069.1"/>
</dbReference>
<dbReference type="GO" id="GO:1904680">
    <property type="term" value="F:peptide transmembrane transporter activity"/>
    <property type="evidence" value="ECO:0007669"/>
    <property type="project" value="TreeGrafter"/>
</dbReference>
<sequence>MSRRTLTRFAVPATLVTACALIASGCSSGDSGPNASAPSSFKTVAQINAHPVSDLKQGGNLNYPISQVVANYNYDDVNGASVDLNNIYEASMPTPEKADADGSVHTDTDYFTSIDSATVNGKFTVTYNINPKAKWSNGRPIDWTDLKANWNAQNGKDTTYEIAASNGYDQIESVVRGTNDQQAVVTYTKPRSTDLYLSGG</sequence>
<dbReference type="SUPFAM" id="SSF53850">
    <property type="entry name" value="Periplasmic binding protein-like II"/>
    <property type="match status" value="1"/>
</dbReference>
<dbReference type="Pfam" id="PF00496">
    <property type="entry name" value="SBP_bac_5"/>
    <property type="match status" value="1"/>
</dbReference>
<dbReference type="EMBL" id="BMGC01000069">
    <property type="protein sequence ID" value="GGB48297.1"/>
    <property type="molecule type" value="Genomic_DNA"/>
</dbReference>
<evidence type="ECO:0000259" key="2">
    <source>
        <dbReference type="Pfam" id="PF00496"/>
    </source>
</evidence>
<protein>
    <recommendedName>
        <fullName evidence="2">Solute-binding protein family 5 domain-containing protein</fullName>
    </recommendedName>
</protein>
<dbReference type="InterPro" id="IPR039424">
    <property type="entry name" value="SBP_5"/>
</dbReference>
<reference evidence="3" key="1">
    <citation type="journal article" date="2014" name="Int. J. Syst. Evol. Microbiol.">
        <title>Complete genome sequence of Corynebacterium casei LMG S-19264T (=DSM 44701T), isolated from a smear-ripened cheese.</title>
        <authorList>
            <consortium name="US DOE Joint Genome Institute (JGI-PGF)"/>
            <person name="Walter F."/>
            <person name="Albersmeier A."/>
            <person name="Kalinowski J."/>
            <person name="Ruckert C."/>
        </authorList>
    </citation>
    <scope>NUCLEOTIDE SEQUENCE</scope>
    <source>
        <strain evidence="3">CGMCC 1.12827</strain>
    </source>
</reference>
<dbReference type="GO" id="GO:0015833">
    <property type="term" value="P:peptide transport"/>
    <property type="evidence" value="ECO:0007669"/>
    <property type="project" value="TreeGrafter"/>
</dbReference>
<dbReference type="Gene3D" id="3.90.76.10">
    <property type="entry name" value="Dipeptide-binding Protein, Domain 1"/>
    <property type="match status" value="1"/>
</dbReference>
<gene>
    <name evidence="3" type="ORF">GCM10011489_39280</name>
</gene>
<keyword evidence="4" id="KW-1185">Reference proteome</keyword>
<dbReference type="InterPro" id="IPR000914">
    <property type="entry name" value="SBP_5_dom"/>
</dbReference>
<keyword evidence="1" id="KW-0732">Signal</keyword>
<evidence type="ECO:0000256" key="1">
    <source>
        <dbReference type="SAM" id="SignalP"/>
    </source>
</evidence>
<dbReference type="AlphaFoldDB" id="A0A916TKS3"/>
<feature type="signal peptide" evidence="1">
    <location>
        <begin position="1"/>
        <end position="28"/>
    </location>
</feature>
<organism evidence="3 4">
    <name type="scientific">Gordonia jinhuaensis</name>
    <dbReference type="NCBI Taxonomy" id="1517702"/>
    <lineage>
        <taxon>Bacteria</taxon>
        <taxon>Bacillati</taxon>
        <taxon>Actinomycetota</taxon>
        <taxon>Actinomycetes</taxon>
        <taxon>Mycobacteriales</taxon>
        <taxon>Gordoniaceae</taxon>
        <taxon>Gordonia</taxon>
    </lineage>
</organism>
<reference evidence="3" key="2">
    <citation type="submission" date="2020-09" db="EMBL/GenBank/DDBJ databases">
        <authorList>
            <person name="Sun Q."/>
            <person name="Zhou Y."/>
        </authorList>
    </citation>
    <scope>NUCLEOTIDE SEQUENCE</scope>
    <source>
        <strain evidence="3">CGMCC 1.12827</strain>
    </source>
</reference>
<evidence type="ECO:0000313" key="3">
    <source>
        <dbReference type="EMBL" id="GGB48297.1"/>
    </source>
</evidence>
<dbReference type="PROSITE" id="PS51257">
    <property type="entry name" value="PROKAR_LIPOPROTEIN"/>
    <property type="match status" value="1"/>
</dbReference>
<proteinExistence type="predicted"/>